<feature type="region of interest" description="Disordered" evidence="1">
    <location>
        <begin position="1"/>
        <end position="29"/>
    </location>
</feature>
<dbReference type="Proteomes" id="UP000507245">
    <property type="component" value="Unassembled WGS sequence"/>
</dbReference>
<proteinExistence type="predicted"/>
<feature type="compositionally biased region" description="Polar residues" evidence="1">
    <location>
        <begin position="16"/>
        <end position="29"/>
    </location>
</feature>
<name>A0A6J5XKN6_PRUAR</name>
<sequence>MGLGPPPALTKAGCQKCSNEDNSTTTPTRNYMDIGEDVLTISAEGSGKSFSLPNESKCDVMGVGIVKIEMFDGVVPTLGGDVCPKVGKEFIIFEPVRLKRLQMYFCRGVMNITRGCMVLIKGEECGGLYRQIGSAKASISMVVWKLRAQENRYLRRLSFVGIEETRVKCFQGSNDGEKKNHDEEGVRLWSFFRAD</sequence>
<protein>
    <submittedName>
        <fullName evidence="2">Uncharacterized protein</fullName>
    </submittedName>
</protein>
<evidence type="ECO:0000256" key="1">
    <source>
        <dbReference type="SAM" id="MobiDB-lite"/>
    </source>
</evidence>
<dbReference type="EMBL" id="CAEKKB010000006">
    <property type="protein sequence ID" value="CAB4313003.1"/>
    <property type="molecule type" value="Genomic_DNA"/>
</dbReference>
<reference evidence="3" key="1">
    <citation type="journal article" date="2020" name="Genome Biol.">
        <title>Gamete binning: chromosome-level and haplotype-resolved genome assembly enabled by high-throughput single-cell sequencing of gamete genomes.</title>
        <authorList>
            <person name="Campoy J.A."/>
            <person name="Sun H."/>
            <person name="Goel M."/>
            <person name="Jiao W.-B."/>
            <person name="Folz-Donahue K."/>
            <person name="Wang N."/>
            <person name="Rubio M."/>
            <person name="Liu C."/>
            <person name="Kukat C."/>
            <person name="Ruiz D."/>
            <person name="Huettel B."/>
            <person name="Schneeberger K."/>
        </authorList>
    </citation>
    <scope>NUCLEOTIDE SEQUENCE [LARGE SCALE GENOMIC DNA]</scope>
    <source>
        <strain evidence="3">cv. Rojo Pasion</strain>
    </source>
</reference>
<evidence type="ECO:0000313" key="3">
    <source>
        <dbReference type="Proteomes" id="UP000507245"/>
    </source>
</evidence>
<dbReference type="OrthoDB" id="1742531at2759"/>
<keyword evidence="3" id="KW-1185">Reference proteome</keyword>
<organism evidence="2 3">
    <name type="scientific">Prunus armeniaca</name>
    <name type="common">Apricot</name>
    <name type="synonym">Armeniaca vulgaris</name>
    <dbReference type="NCBI Taxonomy" id="36596"/>
    <lineage>
        <taxon>Eukaryota</taxon>
        <taxon>Viridiplantae</taxon>
        <taxon>Streptophyta</taxon>
        <taxon>Embryophyta</taxon>
        <taxon>Tracheophyta</taxon>
        <taxon>Spermatophyta</taxon>
        <taxon>Magnoliopsida</taxon>
        <taxon>eudicotyledons</taxon>
        <taxon>Gunneridae</taxon>
        <taxon>Pentapetalae</taxon>
        <taxon>rosids</taxon>
        <taxon>fabids</taxon>
        <taxon>Rosales</taxon>
        <taxon>Rosaceae</taxon>
        <taxon>Amygdaloideae</taxon>
        <taxon>Amygdaleae</taxon>
        <taxon>Prunus</taxon>
    </lineage>
</organism>
<accession>A0A6J5XKN6</accession>
<dbReference type="AlphaFoldDB" id="A0A6J5XKN6"/>
<evidence type="ECO:0000313" key="2">
    <source>
        <dbReference type="EMBL" id="CAB4313003.1"/>
    </source>
</evidence>
<gene>
    <name evidence="2" type="ORF">ORAREDHAP_LOCUS35764</name>
</gene>